<dbReference type="AlphaFoldDB" id="A0A2A7BBP7"/>
<evidence type="ECO:0000313" key="3">
    <source>
        <dbReference type="Proteomes" id="UP000220438"/>
    </source>
</evidence>
<evidence type="ECO:0000313" key="2">
    <source>
        <dbReference type="EMBL" id="PDX88738.1"/>
    </source>
</evidence>
<keyword evidence="1" id="KW-0472">Membrane</keyword>
<name>A0A2A7BBP7_9FIRM</name>
<sequence>MSFQMKARFDFTTVKHQSASLLAKLCPDSPKVHQWRTKSFQIDRGWFIFFITLPDQFYWVSITGGTVCYVLLVQLVFA</sequence>
<keyword evidence="1" id="KW-1133">Transmembrane helix</keyword>
<keyword evidence="1" id="KW-0812">Transmembrane</keyword>
<feature type="transmembrane region" description="Helical" evidence="1">
    <location>
        <begin position="57"/>
        <end position="77"/>
    </location>
</feature>
<evidence type="ECO:0000256" key="1">
    <source>
        <dbReference type="SAM" id="Phobius"/>
    </source>
</evidence>
<proteinExistence type="predicted"/>
<gene>
    <name evidence="2" type="ORF">CHR61_11195</name>
</gene>
<protein>
    <submittedName>
        <fullName evidence="2">Uncharacterized protein</fullName>
    </submittedName>
</protein>
<reference evidence="2 3" key="1">
    <citation type="journal article" date="2017" name="Front. Microbiol.">
        <title>New Insights into the Diversity of the Genus Faecalibacterium.</title>
        <authorList>
            <person name="Benevides L."/>
            <person name="Burman S."/>
            <person name="Martin R."/>
            <person name="Robert V."/>
            <person name="Thomas M."/>
            <person name="Miquel S."/>
            <person name="Chain F."/>
            <person name="Sokol H."/>
            <person name="Bermudez-Humaran L.G."/>
            <person name="Morrison M."/>
            <person name="Langella P."/>
            <person name="Azevedo V.A."/>
            <person name="Chatel J.M."/>
            <person name="Soares S."/>
        </authorList>
    </citation>
    <scope>NUCLEOTIDE SEQUENCE [LARGE SCALE GENOMIC DNA]</scope>
    <source>
        <strain evidence="2 3">AHMP21</strain>
    </source>
</reference>
<comment type="caution">
    <text evidence="2">The sequence shown here is derived from an EMBL/GenBank/DDBJ whole genome shotgun (WGS) entry which is preliminary data.</text>
</comment>
<dbReference type="Proteomes" id="UP000220438">
    <property type="component" value="Unassembled WGS sequence"/>
</dbReference>
<organism evidence="2 3">
    <name type="scientific">Faecalibacterium prausnitzii</name>
    <dbReference type="NCBI Taxonomy" id="853"/>
    <lineage>
        <taxon>Bacteria</taxon>
        <taxon>Bacillati</taxon>
        <taxon>Bacillota</taxon>
        <taxon>Clostridia</taxon>
        <taxon>Eubacteriales</taxon>
        <taxon>Oscillospiraceae</taxon>
        <taxon>Faecalibacterium</taxon>
    </lineage>
</organism>
<accession>A0A2A7BBP7</accession>
<dbReference type="EMBL" id="NOUW01000030">
    <property type="protein sequence ID" value="PDX88738.1"/>
    <property type="molecule type" value="Genomic_DNA"/>
</dbReference>